<accession>A0A2M6XE53</accession>
<dbReference type="EMBL" id="PEYO01000002">
    <property type="protein sequence ID" value="PIU03938.1"/>
    <property type="molecule type" value="Genomic_DNA"/>
</dbReference>
<reference evidence="2" key="1">
    <citation type="submission" date="2017-09" db="EMBL/GenBank/DDBJ databases">
        <title>Depth-based differentiation of microbial function through sediment-hosted aquifers and enrichment of novel symbionts in the deep terrestrial subsurface.</title>
        <authorList>
            <person name="Probst A.J."/>
            <person name="Ladd B."/>
            <person name="Jarett J.K."/>
            <person name="Geller-Mcgrath D.E."/>
            <person name="Sieber C.M.K."/>
            <person name="Emerson J.B."/>
            <person name="Anantharaman K."/>
            <person name="Thomas B.C."/>
            <person name="Malmstrom R."/>
            <person name="Stieglmeier M."/>
            <person name="Klingl A."/>
            <person name="Woyke T."/>
            <person name="Ryan C.M."/>
            <person name="Banfield J.F."/>
        </authorList>
    </citation>
    <scope>NUCLEOTIDE SEQUENCE [LARGE SCALE GENOMIC DNA]</scope>
</reference>
<evidence type="ECO:0000313" key="1">
    <source>
        <dbReference type="EMBL" id="PIU03938.1"/>
    </source>
</evidence>
<dbReference type="Proteomes" id="UP000228996">
    <property type="component" value="Unassembled WGS sequence"/>
</dbReference>
<evidence type="ECO:0000313" key="2">
    <source>
        <dbReference type="Proteomes" id="UP000228996"/>
    </source>
</evidence>
<organism evidence="1 2">
    <name type="scientific">Candidatus Shapirobacteria bacterium CG08_land_8_20_14_0_20_39_18</name>
    <dbReference type="NCBI Taxonomy" id="1974883"/>
    <lineage>
        <taxon>Bacteria</taxon>
        <taxon>Candidatus Shapironibacteriota</taxon>
    </lineage>
</organism>
<proteinExistence type="predicted"/>
<gene>
    <name evidence="1" type="ORF">COT44_00215</name>
</gene>
<name>A0A2M6XE53_9BACT</name>
<sequence length="303" mass="33601">MNQNSALEKVSLRNQQAKQKFNQAYPHAQKFFQEKQIDLGKIRQYSSQLLTAGTLTGTLLISSPKMLPLPTPVLPEKVVELLTDQGIALPENPQSFLAEHLKNLLPDKVSPLDPDLEKKLGILIEKLTGVKARANLEGEHLNTSYGLIGAEQHLPRYLGDTITQHDQFQQSGIAPGLGGWGYFPPGDILREKYYVAVQTMYLPNWEKRLNSLVGWYKYRKVLILNPENGQAVVADIADAGPAAWTGKQFGGSPEVMFSLGLDKGPRKGKVLLLFVDDPDNKVPLGPINYQELSLPKVEIAKNI</sequence>
<protein>
    <submittedName>
        <fullName evidence="1">Uncharacterized protein</fullName>
    </submittedName>
</protein>
<dbReference type="AlphaFoldDB" id="A0A2M6XE53"/>
<comment type="caution">
    <text evidence="1">The sequence shown here is derived from an EMBL/GenBank/DDBJ whole genome shotgun (WGS) entry which is preliminary data.</text>
</comment>